<dbReference type="Proteomes" id="UP000197003">
    <property type="component" value="Chromosome"/>
</dbReference>
<evidence type="ECO:0000313" key="3">
    <source>
        <dbReference type="Proteomes" id="UP000197003"/>
    </source>
</evidence>
<dbReference type="EMBL" id="CP020946">
    <property type="protein sequence ID" value="ASD64417.1"/>
    <property type="molecule type" value="Genomic_DNA"/>
</dbReference>
<evidence type="ECO:0000256" key="1">
    <source>
        <dbReference type="SAM" id="SignalP"/>
    </source>
</evidence>
<keyword evidence="1" id="KW-0732">Signal</keyword>
<feature type="chain" id="PRO_5012079973" evidence="1">
    <location>
        <begin position="23"/>
        <end position="148"/>
    </location>
</feature>
<organism evidence="2 3">
    <name type="scientific">Bdellovibrio bacteriovorus</name>
    <dbReference type="NCBI Taxonomy" id="959"/>
    <lineage>
        <taxon>Bacteria</taxon>
        <taxon>Pseudomonadati</taxon>
        <taxon>Bdellovibrionota</taxon>
        <taxon>Bdellovibrionia</taxon>
        <taxon>Bdellovibrionales</taxon>
        <taxon>Pseudobdellovibrionaceae</taxon>
        <taxon>Bdellovibrio</taxon>
    </lineage>
</organism>
<dbReference type="AlphaFoldDB" id="A0A1Z3NAD8"/>
<dbReference type="OrthoDB" id="5293150at2"/>
<evidence type="ECO:0000313" key="2">
    <source>
        <dbReference type="EMBL" id="ASD64417.1"/>
    </source>
</evidence>
<feature type="signal peptide" evidence="1">
    <location>
        <begin position="1"/>
        <end position="22"/>
    </location>
</feature>
<name>A0A1Z3NAD8_BDEBC</name>
<proteinExistence type="predicted"/>
<accession>A0A1Z3NAD8</accession>
<gene>
    <name evidence="2" type="ORF">B9G79_12990</name>
</gene>
<protein>
    <submittedName>
        <fullName evidence="2">Uncharacterized protein</fullName>
    </submittedName>
</protein>
<sequence length="148" mass="16806">MWMHWPCLILILGLMISGSALAQESRLVSSDGLFRLNSGTDNCPFEIERSQDCDGFAMHPSSNGVAHESVRFCQINKGFKVQQKPGQKILSEVVSRDNYVRKQETTIYIDKDNSLSLMQEDTVIQEGPDKFLWEHSRNGRGFSCLYSK</sequence>
<reference evidence="2 3" key="1">
    <citation type="submission" date="2017-04" db="EMBL/GenBank/DDBJ databases">
        <title>Whole genome sequence of Bdellovibrio bacteriovorus strain SSB218315.</title>
        <authorList>
            <person name="Oyedara O."/>
            <person name="Rodriguez-Perez M.A."/>
        </authorList>
    </citation>
    <scope>NUCLEOTIDE SEQUENCE [LARGE SCALE GENOMIC DNA]</scope>
    <source>
        <strain evidence="2 3">SSB218315</strain>
    </source>
</reference>